<keyword evidence="1" id="KW-0812">Transmembrane</keyword>
<evidence type="ECO:0000256" key="1">
    <source>
        <dbReference type="SAM" id="Phobius"/>
    </source>
</evidence>
<evidence type="ECO:0000313" key="3">
    <source>
        <dbReference type="Proteomes" id="UP000199360"/>
    </source>
</evidence>
<dbReference type="OrthoDB" id="3357895at2"/>
<keyword evidence="1" id="KW-0472">Membrane</keyword>
<feature type="transmembrane region" description="Helical" evidence="1">
    <location>
        <begin position="42"/>
        <end position="63"/>
    </location>
</feature>
<dbReference type="EMBL" id="FMDM01000012">
    <property type="protein sequence ID" value="SCG72187.1"/>
    <property type="molecule type" value="Genomic_DNA"/>
</dbReference>
<keyword evidence="1" id="KW-1133">Transmembrane helix</keyword>
<accession>A0A1C5JNU3</accession>
<reference evidence="3" key="1">
    <citation type="submission" date="2016-06" db="EMBL/GenBank/DDBJ databases">
        <authorList>
            <person name="Varghese N."/>
            <person name="Submissions Spin"/>
        </authorList>
    </citation>
    <scope>NUCLEOTIDE SEQUENCE [LARGE SCALE GENOMIC DNA]</scope>
    <source>
        <strain evidence="3">DSM 45647</strain>
    </source>
</reference>
<gene>
    <name evidence="2" type="ORF">GA0070213_112144</name>
</gene>
<dbReference type="STRING" id="745366.GA0070213_112144"/>
<proteinExistence type="predicted"/>
<dbReference type="AlphaFoldDB" id="A0A1C5JNU3"/>
<organism evidence="2 3">
    <name type="scientific">Micromonospora humi</name>
    <dbReference type="NCBI Taxonomy" id="745366"/>
    <lineage>
        <taxon>Bacteria</taxon>
        <taxon>Bacillati</taxon>
        <taxon>Actinomycetota</taxon>
        <taxon>Actinomycetes</taxon>
        <taxon>Micromonosporales</taxon>
        <taxon>Micromonosporaceae</taxon>
        <taxon>Micromonospora</taxon>
    </lineage>
</organism>
<keyword evidence="3" id="KW-1185">Reference proteome</keyword>
<name>A0A1C5JNU3_9ACTN</name>
<dbReference type="Proteomes" id="UP000199360">
    <property type="component" value="Unassembled WGS sequence"/>
</dbReference>
<evidence type="ECO:0000313" key="2">
    <source>
        <dbReference type="EMBL" id="SCG72187.1"/>
    </source>
</evidence>
<protein>
    <submittedName>
        <fullName evidence="2">Uncharacterized protein</fullName>
    </submittedName>
</protein>
<dbReference type="RefSeq" id="WP_139128710.1">
    <property type="nucleotide sequence ID" value="NZ_FMDM01000012.1"/>
</dbReference>
<sequence>MNPTHVNELLERAAASVTPIETDPAARLVSLGRRSVRRRRRAWGTAGSVAVAVAVAAGVVLPLRIAAPERPDAGGAPGRTVSLGGLSVAVPKGWRTSEVTTFDPCLAEPRTVYLAERRGSPRARQPGSACPSEGQTWMALVRDAVPRYVNPERLVVEDGRLLQVTEDIRRSQWTYRAFDEEEMATGVFISGDANGREQLLARVTWPAGPAAPASGGLVLPDRITAAVSENAGPMVTAMDAKTLARIRIALAELRDPVPAGEECELKTPGAVGIALDRVSVVLGDASCPQAISTGGGRVRAPAGLGGELLDLIVASDRAAVERATGD</sequence>